<reference evidence="2" key="1">
    <citation type="submission" date="2018-05" db="EMBL/GenBank/DDBJ databases">
        <title>Draft genome of Mucuna pruriens seed.</title>
        <authorList>
            <person name="Nnadi N.E."/>
            <person name="Vos R."/>
            <person name="Hasami M.H."/>
            <person name="Devisetty U.K."/>
            <person name="Aguiy J.C."/>
        </authorList>
    </citation>
    <scope>NUCLEOTIDE SEQUENCE [LARGE SCALE GENOMIC DNA]</scope>
    <source>
        <strain evidence="2">JCA_2017</strain>
    </source>
</reference>
<comment type="caution">
    <text evidence="2">The sequence shown here is derived from an EMBL/GenBank/DDBJ whole genome shotgun (WGS) entry which is preliminary data.</text>
</comment>
<feature type="domain" description="Reverse transcriptase Ty1/copia-type" evidence="1">
    <location>
        <begin position="80"/>
        <end position="123"/>
    </location>
</feature>
<dbReference type="STRING" id="157652.A0A371I3H7"/>
<evidence type="ECO:0000313" key="3">
    <source>
        <dbReference type="Proteomes" id="UP000257109"/>
    </source>
</evidence>
<dbReference type="AlphaFoldDB" id="A0A371I3H7"/>
<feature type="non-terminal residue" evidence="2">
    <location>
        <position position="1"/>
    </location>
</feature>
<keyword evidence="3" id="KW-1185">Reference proteome</keyword>
<name>A0A371I3H7_MUCPR</name>
<dbReference type="EMBL" id="QJKJ01001020">
    <property type="protein sequence ID" value="RDY09563.1"/>
    <property type="molecule type" value="Genomic_DNA"/>
</dbReference>
<organism evidence="2 3">
    <name type="scientific">Mucuna pruriens</name>
    <name type="common">Velvet bean</name>
    <name type="synonym">Dolichos pruriens</name>
    <dbReference type="NCBI Taxonomy" id="157652"/>
    <lineage>
        <taxon>Eukaryota</taxon>
        <taxon>Viridiplantae</taxon>
        <taxon>Streptophyta</taxon>
        <taxon>Embryophyta</taxon>
        <taxon>Tracheophyta</taxon>
        <taxon>Spermatophyta</taxon>
        <taxon>Magnoliopsida</taxon>
        <taxon>eudicotyledons</taxon>
        <taxon>Gunneridae</taxon>
        <taxon>Pentapetalae</taxon>
        <taxon>rosids</taxon>
        <taxon>fabids</taxon>
        <taxon>Fabales</taxon>
        <taxon>Fabaceae</taxon>
        <taxon>Papilionoideae</taxon>
        <taxon>50 kb inversion clade</taxon>
        <taxon>NPAAA clade</taxon>
        <taxon>indigoferoid/millettioid clade</taxon>
        <taxon>Phaseoleae</taxon>
        <taxon>Mucuna</taxon>
    </lineage>
</organism>
<dbReference type="Proteomes" id="UP000257109">
    <property type="component" value="Unassembled WGS sequence"/>
</dbReference>
<evidence type="ECO:0000259" key="1">
    <source>
        <dbReference type="Pfam" id="PF07727"/>
    </source>
</evidence>
<gene>
    <name evidence="2" type="ORF">CR513_06048</name>
</gene>
<dbReference type="InterPro" id="IPR013103">
    <property type="entry name" value="RVT_2"/>
</dbReference>
<proteinExistence type="predicted"/>
<protein>
    <recommendedName>
        <fullName evidence="1">Reverse transcriptase Ty1/copia-type domain-containing protein</fullName>
    </recommendedName>
</protein>
<evidence type="ECO:0000313" key="2">
    <source>
        <dbReference type="EMBL" id="RDY09563.1"/>
    </source>
</evidence>
<accession>A0A371I3H7</accession>
<feature type="domain" description="Reverse transcriptase Ty1/copia-type" evidence="1">
    <location>
        <begin position="27"/>
        <end position="73"/>
    </location>
</feature>
<dbReference type="Pfam" id="PF07727">
    <property type="entry name" value="RVT_2"/>
    <property type="match status" value="2"/>
</dbReference>
<dbReference type="OrthoDB" id="661927at2759"/>
<sequence length="123" mass="14787">MEKNLSVTKRPWRVKRDKNEIKSLHDNHTYHLVKLPKGKKVLENRWIYRVKQESNSTSSRYKARIVVKGFRQNEIFSPVMDAKTSFLHGDLEEEMYMKQPDGFQEDYVCRLRKSLYNLKQAPR</sequence>